<dbReference type="InterPro" id="IPR036093">
    <property type="entry name" value="NAC_dom_sf"/>
</dbReference>
<dbReference type="PANTHER" id="PTHR31744:SF212">
    <property type="entry name" value="PROTEIN SOMBRERO-LIKE ISOFORM X2"/>
    <property type="match status" value="1"/>
</dbReference>
<feature type="compositionally biased region" description="Basic and acidic residues" evidence="5">
    <location>
        <begin position="261"/>
        <end position="272"/>
    </location>
</feature>
<sequence>MLVRSTTWIEGKVWPRPTKACGDVKPALGFRFHPTDEELLHYYLKKKVSFQKFDMEVIREVDLNKMEPWELQDGDDAQANSGEDGWVICRVFKKKNLFKVSNERGSTSTNSSEQQLHTSSTNQARIFMHRDSQYLLRQHHNQGSTQQPFEINKPELALHYPHMATPHHYSLFQSQTLLPAHKPLGYDYSALPSDSPVIVKQLMSNARDCESGSESLRYQACEPELEVGTCEAPQQMVSGRDDQGLNEWAMLDRIVTSHLGNEDSSKGVRFDDANNAPPMHPINQLSLRGEMDFWRYGK</sequence>
<keyword evidence="3" id="KW-0804">Transcription</keyword>
<feature type="domain" description="NAC" evidence="6">
    <location>
        <begin position="26"/>
        <end position="177"/>
    </location>
</feature>
<reference evidence="7 8" key="1">
    <citation type="submission" date="2024-01" db="EMBL/GenBank/DDBJ databases">
        <authorList>
            <person name="Waweru B."/>
        </authorList>
    </citation>
    <scope>NUCLEOTIDE SEQUENCE [LARGE SCALE GENOMIC DNA]</scope>
</reference>
<evidence type="ECO:0000259" key="6">
    <source>
        <dbReference type="PROSITE" id="PS51005"/>
    </source>
</evidence>
<dbReference type="GO" id="GO:0006355">
    <property type="term" value="P:regulation of DNA-templated transcription"/>
    <property type="evidence" value="ECO:0007669"/>
    <property type="project" value="InterPro"/>
</dbReference>
<evidence type="ECO:0000256" key="5">
    <source>
        <dbReference type="SAM" id="MobiDB-lite"/>
    </source>
</evidence>
<dbReference type="Gene3D" id="2.170.150.80">
    <property type="entry name" value="NAC domain"/>
    <property type="match status" value="1"/>
</dbReference>
<accession>A0AAV1RTP5</accession>
<keyword evidence="4" id="KW-0539">Nucleus</keyword>
<dbReference type="EMBL" id="CAWUPB010001159">
    <property type="protein sequence ID" value="CAK7340080.1"/>
    <property type="molecule type" value="Genomic_DNA"/>
</dbReference>
<protein>
    <recommendedName>
        <fullName evidence="6">NAC domain-containing protein</fullName>
    </recommendedName>
</protein>
<dbReference type="GO" id="GO:0003677">
    <property type="term" value="F:DNA binding"/>
    <property type="evidence" value="ECO:0007669"/>
    <property type="project" value="UniProtKB-KW"/>
</dbReference>
<dbReference type="AlphaFoldDB" id="A0AAV1RTP5"/>
<gene>
    <name evidence="7" type="ORF">DCAF_LOCUS15161</name>
</gene>
<dbReference type="PROSITE" id="PS51005">
    <property type="entry name" value="NAC"/>
    <property type="match status" value="1"/>
</dbReference>
<evidence type="ECO:0000256" key="3">
    <source>
        <dbReference type="ARBA" id="ARBA00023163"/>
    </source>
</evidence>
<name>A0AAV1RTP5_9ROSI</name>
<evidence type="ECO:0000313" key="7">
    <source>
        <dbReference type="EMBL" id="CAK7340080.1"/>
    </source>
</evidence>
<dbReference type="Proteomes" id="UP001314170">
    <property type="component" value="Unassembled WGS sequence"/>
</dbReference>
<dbReference type="InterPro" id="IPR003441">
    <property type="entry name" value="NAC-dom"/>
</dbReference>
<proteinExistence type="predicted"/>
<comment type="caution">
    <text evidence="7">The sequence shown here is derived from an EMBL/GenBank/DDBJ whole genome shotgun (WGS) entry which is preliminary data.</text>
</comment>
<evidence type="ECO:0000256" key="4">
    <source>
        <dbReference type="ARBA" id="ARBA00023242"/>
    </source>
</evidence>
<evidence type="ECO:0000313" key="8">
    <source>
        <dbReference type="Proteomes" id="UP001314170"/>
    </source>
</evidence>
<feature type="region of interest" description="Disordered" evidence="5">
    <location>
        <begin position="261"/>
        <end position="280"/>
    </location>
</feature>
<dbReference type="PANTHER" id="PTHR31744">
    <property type="entry name" value="PROTEIN CUP-SHAPED COTYLEDON 2-RELATED"/>
    <property type="match status" value="1"/>
</dbReference>
<evidence type="ECO:0000256" key="2">
    <source>
        <dbReference type="ARBA" id="ARBA00023125"/>
    </source>
</evidence>
<keyword evidence="2" id="KW-0238">DNA-binding</keyword>
<keyword evidence="8" id="KW-1185">Reference proteome</keyword>
<dbReference type="SUPFAM" id="SSF101941">
    <property type="entry name" value="NAC domain"/>
    <property type="match status" value="1"/>
</dbReference>
<evidence type="ECO:0000256" key="1">
    <source>
        <dbReference type="ARBA" id="ARBA00023015"/>
    </source>
</evidence>
<organism evidence="7 8">
    <name type="scientific">Dovyalis caffra</name>
    <dbReference type="NCBI Taxonomy" id="77055"/>
    <lineage>
        <taxon>Eukaryota</taxon>
        <taxon>Viridiplantae</taxon>
        <taxon>Streptophyta</taxon>
        <taxon>Embryophyta</taxon>
        <taxon>Tracheophyta</taxon>
        <taxon>Spermatophyta</taxon>
        <taxon>Magnoliopsida</taxon>
        <taxon>eudicotyledons</taxon>
        <taxon>Gunneridae</taxon>
        <taxon>Pentapetalae</taxon>
        <taxon>rosids</taxon>
        <taxon>fabids</taxon>
        <taxon>Malpighiales</taxon>
        <taxon>Salicaceae</taxon>
        <taxon>Flacourtieae</taxon>
        <taxon>Dovyalis</taxon>
    </lineage>
</organism>
<keyword evidence="1" id="KW-0805">Transcription regulation</keyword>
<dbReference type="Pfam" id="PF02365">
    <property type="entry name" value="NAM"/>
    <property type="match status" value="1"/>
</dbReference>